<proteinExistence type="predicted"/>
<feature type="region of interest" description="Disordered" evidence="1">
    <location>
        <begin position="194"/>
        <end position="356"/>
    </location>
</feature>
<protein>
    <submittedName>
        <fullName evidence="2">Uncharacterized protein</fullName>
    </submittedName>
</protein>
<dbReference type="AlphaFoldDB" id="A0A7D7WCT6"/>
<accession>A0A7D7WCT6</accession>
<feature type="compositionally biased region" description="Low complexity" evidence="1">
    <location>
        <begin position="221"/>
        <end position="244"/>
    </location>
</feature>
<feature type="compositionally biased region" description="Low complexity" evidence="1">
    <location>
        <begin position="326"/>
        <end position="339"/>
    </location>
</feature>
<feature type="region of interest" description="Disordered" evidence="1">
    <location>
        <begin position="144"/>
        <end position="179"/>
    </location>
</feature>
<organism evidence="2 3">
    <name type="scientific">Microbacterium esteraromaticum</name>
    <dbReference type="NCBI Taxonomy" id="57043"/>
    <lineage>
        <taxon>Bacteria</taxon>
        <taxon>Bacillati</taxon>
        <taxon>Actinomycetota</taxon>
        <taxon>Actinomycetes</taxon>
        <taxon>Micrococcales</taxon>
        <taxon>Microbacteriaceae</taxon>
        <taxon>Microbacterium</taxon>
    </lineage>
</organism>
<feature type="compositionally biased region" description="Acidic residues" evidence="1">
    <location>
        <begin position="202"/>
        <end position="220"/>
    </location>
</feature>
<reference evidence="2 3" key="1">
    <citation type="journal article" date="2020" name="Front. Microbiol.">
        <title>Design of Bacterial Strain-Specific qPCR Assays Using NGS Data and Publicly Available Resources and Its Application to Track Biocontrol Strains.</title>
        <authorList>
            <person name="Hernandez I."/>
            <person name="Sant C."/>
            <person name="Martinez R."/>
            <person name="Fernandez C."/>
        </authorList>
    </citation>
    <scope>NUCLEOTIDE SEQUENCE [LARGE SCALE GENOMIC DNA]</scope>
    <source>
        <strain evidence="2 3">B24</strain>
    </source>
</reference>
<evidence type="ECO:0000313" key="2">
    <source>
        <dbReference type="EMBL" id="QMU97077.1"/>
    </source>
</evidence>
<sequence length="356" mass="36606">MNQFAYRPGTWQVIVEDGGLIAVPGDVSAERIDTLIGMMREDSVQLTEVIDVLTAGSIARLGSFAVALIGPDFARFAVRGDIVLQVSGADGDETVSGADISTWAERYIAQPRSFTVALEEGPSAASLSVRSGVVLASAVSLGESGERASRATDAAGAEQSAPAPADAETGAGAPWPSAVDVPAVRPDAVEPDAAEPLPVESEPVESEPVESEPVESEPADAADAAVVAPEPVATEPVATNAAEPEAVEQEEAPDPAAHDAGFPTLIPNEFTFAPPVTDDESLEATIHAAPSAPPAPSAPSLGDHDGATISVAELRRLRGRQRVLTPRRPCCRPSSRPPRTGVPACRPVRSSSSTAP</sequence>
<dbReference type="Proteomes" id="UP000515708">
    <property type="component" value="Chromosome"/>
</dbReference>
<evidence type="ECO:0000313" key="3">
    <source>
        <dbReference type="Proteomes" id="UP000515708"/>
    </source>
</evidence>
<dbReference type="EMBL" id="CP043732">
    <property type="protein sequence ID" value="QMU97077.1"/>
    <property type="molecule type" value="Genomic_DNA"/>
</dbReference>
<dbReference type="RefSeq" id="WP_182256193.1">
    <property type="nucleotide sequence ID" value="NZ_CP043732.1"/>
</dbReference>
<gene>
    <name evidence="2" type="ORF">FVO59_07445</name>
</gene>
<name>A0A7D7WCT6_9MICO</name>
<feature type="compositionally biased region" description="Low complexity" evidence="1">
    <location>
        <begin position="153"/>
        <end position="168"/>
    </location>
</feature>
<evidence type="ECO:0000256" key="1">
    <source>
        <dbReference type="SAM" id="MobiDB-lite"/>
    </source>
</evidence>